<reference evidence="1 2" key="1">
    <citation type="submission" date="2019-06" db="EMBL/GenBank/DDBJ databases">
        <title>A chromosomal-level reference genome of Carpinus fangiana (Coryloideae, Betulaceae).</title>
        <authorList>
            <person name="Yang X."/>
            <person name="Wang Z."/>
            <person name="Zhang L."/>
            <person name="Hao G."/>
            <person name="Liu J."/>
            <person name="Yang Y."/>
        </authorList>
    </citation>
    <scope>NUCLEOTIDE SEQUENCE [LARGE SCALE GENOMIC DNA]</scope>
    <source>
        <strain evidence="1">Cfa_2016G</strain>
        <tissue evidence="1">Leaf</tissue>
    </source>
</reference>
<evidence type="ECO:0000313" key="1">
    <source>
        <dbReference type="EMBL" id="KAE8100451.1"/>
    </source>
</evidence>
<keyword evidence="2" id="KW-1185">Reference proteome</keyword>
<protein>
    <recommendedName>
        <fullName evidence="3">SnoaL-like domain-containing protein</fullName>
    </recommendedName>
</protein>
<dbReference type="Gene3D" id="3.10.450.50">
    <property type="match status" value="1"/>
</dbReference>
<evidence type="ECO:0008006" key="3">
    <source>
        <dbReference type="Google" id="ProtNLM"/>
    </source>
</evidence>
<dbReference type="OrthoDB" id="1886670at2759"/>
<dbReference type="Proteomes" id="UP000327013">
    <property type="component" value="Chromosome 7"/>
</dbReference>
<accession>A0A5N6RM13</accession>
<dbReference type="AlphaFoldDB" id="A0A5N6RM13"/>
<gene>
    <name evidence="1" type="ORF">FH972_018348</name>
</gene>
<dbReference type="PANTHER" id="PTHR33698:SF5">
    <property type="entry name" value="NTF2-LIKE DOMAIN-CONTAINING PROTEIN-RELATED"/>
    <property type="match status" value="1"/>
</dbReference>
<proteinExistence type="predicted"/>
<dbReference type="PANTHER" id="PTHR33698">
    <property type="entry name" value="NUCLEAR TRANSPORT FACTOR 2 (NTF2)-LIKE PROTEIN"/>
    <property type="match status" value="1"/>
</dbReference>
<name>A0A5N6RM13_9ROSI</name>
<dbReference type="InterPro" id="IPR032710">
    <property type="entry name" value="NTF2-like_dom_sf"/>
</dbReference>
<dbReference type="SUPFAM" id="SSF54427">
    <property type="entry name" value="NTF2-like"/>
    <property type="match status" value="1"/>
</dbReference>
<evidence type="ECO:0000313" key="2">
    <source>
        <dbReference type="Proteomes" id="UP000327013"/>
    </source>
</evidence>
<dbReference type="EMBL" id="CM017327">
    <property type="protein sequence ID" value="KAE8100451.1"/>
    <property type="molecule type" value="Genomic_DNA"/>
</dbReference>
<sequence>MASLGQYCTRNCRISSKNTFNTSSISQSCNARQFSNIAATHHSTRPTFCQLSLPGGKKQQLGSVSFQKSKEDQWRVRCGDDGSCGIAPFSPNIPSAVKLIKEFYSAINSKDPQILEEKLDQLLSDGCEYQDLFFYIPFQGKQGIKKFMCDVMEAMGKHIQIVIDDMKEGESYSAIVFWHLGWNDIVIPFTTGCIFFECEELKGKLLIRKITGVEEFPLKPGELLLKLLKAVSDMCDRYPTIAEGLLKLKPHGSHDQGGLESLLDMFGLKKD</sequence>
<organism evidence="1 2">
    <name type="scientific">Carpinus fangiana</name>
    <dbReference type="NCBI Taxonomy" id="176857"/>
    <lineage>
        <taxon>Eukaryota</taxon>
        <taxon>Viridiplantae</taxon>
        <taxon>Streptophyta</taxon>
        <taxon>Embryophyta</taxon>
        <taxon>Tracheophyta</taxon>
        <taxon>Spermatophyta</taxon>
        <taxon>Magnoliopsida</taxon>
        <taxon>eudicotyledons</taxon>
        <taxon>Gunneridae</taxon>
        <taxon>Pentapetalae</taxon>
        <taxon>rosids</taxon>
        <taxon>fabids</taxon>
        <taxon>Fagales</taxon>
        <taxon>Betulaceae</taxon>
        <taxon>Carpinus</taxon>
    </lineage>
</organism>